<dbReference type="Proteomes" id="UP001154282">
    <property type="component" value="Unassembled WGS sequence"/>
</dbReference>
<feature type="chain" id="PRO_5043088028" description="Dirigent protein" evidence="4">
    <location>
        <begin position="28"/>
        <end position="189"/>
    </location>
</feature>
<dbReference type="Gene3D" id="2.40.480.10">
    <property type="entry name" value="Allene oxide cyclase-like"/>
    <property type="match status" value="1"/>
</dbReference>
<keyword evidence="3 4" id="KW-0964">Secreted</keyword>
<accession>A0AAV0IY82</accession>
<dbReference type="InterPro" id="IPR044859">
    <property type="entry name" value="Allene_oxi_cyc_Dirigent"/>
</dbReference>
<evidence type="ECO:0000256" key="3">
    <source>
        <dbReference type="ARBA" id="ARBA00022525"/>
    </source>
</evidence>
<keyword evidence="6" id="KW-1185">Reference proteome</keyword>
<gene>
    <name evidence="5" type="ORF">LITE_LOCUS11676</name>
</gene>
<evidence type="ECO:0000256" key="2">
    <source>
        <dbReference type="ARBA" id="ARBA00011738"/>
    </source>
</evidence>
<sequence length="189" mass="20726">MTPKVLALHYLLTLTITLIHSFSSAESHSFATKSSRAAIGLKEEKITHLHFYMHDVFGGPKATAIPVTKVLDNNTFYGGLYMADDPLTLGPRRDSKPVGNGRGTYAFPSPKDFVLEMNYNLGFTHGDYNGSSLCLLGRIAPTSIVNEMAIVGGTGVFRFASGYAVAKRVVLDFKAQLVVREFNVYVSHY</sequence>
<dbReference type="GO" id="GO:0009699">
    <property type="term" value="P:phenylpropanoid biosynthetic process"/>
    <property type="evidence" value="ECO:0007669"/>
    <property type="project" value="UniProtKB-ARBA"/>
</dbReference>
<reference evidence="5" key="1">
    <citation type="submission" date="2022-08" db="EMBL/GenBank/DDBJ databases">
        <authorList>
            <person name="Gutierrez-Valencia J."/>
        </authorList>
    </citation>
    <scope>NUCLEOTIDE SEQUENCE</scope>
</reference>
<evidence type="ECO:0000313" key="6">
    <source>
        <dbReference type="Proteomes" id="UP001154282"/>
    </source>
</evidence>
<dbReference type="PANTHER" id="PTHR21495">
    <property type="entry name" value="NUCLEOPORIN-RELATED"/>
    <property type="match status" value="1"/>
</dbReference>
<comment type="function">
    <text evidence="4">Dirigent proteins impart stereoselectivity on the phenoxy radical-coupling reaction, yielding optically active lignans from two molecules of coniferyl alcohol in the biosynthesis of lignans, flavonolignans, and alkaloids and thus plays a central role in plant secondary metabolism.</text>
</comment>
<comment type="similarity">
    <text evidence="1 4">Belongs to the plant dirigent protein family.</text>
</comment>
<name>A0AAV0IY82_9ROSI</name>
<keyword evidence="4" id="KW-0732">Signal</keyword>
<evidence type="ECO:0000313" key="5">
    <source>
        <dbReference type="EMBL" id="CAI0402590.1"/>
    </source>
</evidence>
<feature type="signal peptide" evidence="4">
    <location>
        <begin position="1"/>
        <end position="27"/>
    </location>
</feature>
<comment type="subunit">
    <text evidence="2 4">Homodimer.</text>
</comment>
<dbReference type="InterPro" id="IPR004265">
    <property type="entry name" value="Dirigent"/>
</dbReference>
<evidence type="ECO:0000256" key="1">
    <source>
        <dbReference type="ARBA" id="ARBA00010746"/>
    </source>
</evidence>
<keyword evidence="4" id="KW-0052">Apoplast</keyword>
<dbReference type="EMBL" id="CAMGYJ010000004">
    <property type="protein sequence ID" value="CAI0402590.1"/>
    <property type="molecule type" value="Genomic_DNA"/>
</dbReference>
<dbReference type="AlphaFoldDB" id="A0AAV0IY82"/>
<protein>
    <recommendedName>
        <fullName evidence="4">Dirigent protein</fullName>
    </recommendedName>
</protein>
<comment type="subcellular location">
    <subcellularLocation>
        <location evidence="4">Secreted</location>
        <location evidence="4">Extracellular space</location>
        <location evidence="4">Apoplast</location>
    </subcellularLocation>
</comment>
<organism evidence="5 6">
    <name type="scientific">Linum tenue</name>
    <dbReference type="NCBI Taxonomy" id="586396"/>
    <lineage>
        <taxon>Eukaryota</taxon>
        <taxon>Viridiplantae</taxon>
        <taxon>Streptophyta</taxon>
        <taxon>Embryophyta</taxon>
        <taxon>Tracheophyta</taxon>
        <taxon>Spermatophyta</taxon>
        <taxon>Magnoliopsida</taxon>
        <taxon>eudicotyledons</taxon>
        <taxon>Gunneridae</taxon>
        <taxon>Pentapetalae</taxon>
        <taxon>rosids</taxon>
        <taxon>fabids</taxon>
        <taxon>Malpighiales</taxon>
        <taxon>Linaceae</taxon>
        <taxon>Linum</taxon>
    </lineage>
</organism>
<dbReference type="GO" id="GO:0048046">
    <property type="term" value="C:apoplast"/>
    <property type="evidence" value="ECO:0007669"/>
    <property type="project" value="UniProtKB-SubCell"/>
</dbReference>
<dbReference type="Pfam" id="PF03018">
    <property type="entry name" value="Dirigent"/>
    <property type="match status" value="1"/>
</dbReference>
<proteinExistence type="inferred from homology"/>
<evidence type="ECO:0000256" key="4">
    <source>
        <dbReference type="RuleBase" id="RU363099"/>
    </source>
</evidence>
<comment type="caution">
    <text evidence="5">The sequence shown here is derived from an EMBL/GenBank/DDBJ whole genome shotgun (WGS) entry which is preliminary data.</text>
</comment>